<feature type="transmembrane region" description="Helical" evidence="3">
    <location>
        <begin position="81"/>
        <end position="100"/>
    </location>
</feature>
<feature type="domain" description="Acyltransferase 3" evidence="4">
    <location>
        <begin position="7"/>
        <end position="311"/>
    </location>
</feature>
<evidence type="ECO:0000256" key="3">
    <source>
        <dbReference type="SAM" id="Phobius"/>
    </source>
</evidence>
<dbReference type="InterPro" id="IPR052734">
    <property type="entry name" value="Nod_factor_acetyltransferase"/>
</dbReference>
<comment type="similarity">
    <text evidence="2">Belongs to the acyltransferase 3 family.</text>
</comment>
<evidence type="ECO:0000256" key="1">
    <source>
        <dbReference type="ARBA" id="ARBA00004370"/>
    </source>
</evidence>
<keyword evidence="3" id="KW-0472">Membrane</keyword>
<dbReference type="AlphaFoldDB" id="A0A3D8TT09"/>
<feature type="transmembrane region" description="Helical" evidence="3">
    <location>
        <begin position="36"/>
        <end position="60"/>
    </location>
</feature>
<comment type="subcellular location">
    <subcellularLocation>
        <location evidence="1">Membrane</location>
    </subcellularLocation>
</comment>
<dbReference type="PANTHER" id="PTHR37312:SF1">
    <property type="entry name" value="MEMBRANE-BOUND ACYLTRANSFERASE YKRP-RELATED"/>
    <property type="match status" value="1"/>
</dbReference>
<comment type="caution">
    <text evidence="5">The sequence shown here is derived from an EMBL/GenBank/DDBJ whole genome shotgun (WGS) entry which is preliminary data.</text>
</comment>
<evidence type="ECO:0000256" key="2">
    <source>
        <dbReference type="ARBA" id="ARBA00007400"/>
    </source>
</evidence>
<keyword evidence="6" id="KW-1185">Reference proteome</keyword>
<accession>A0A3D8TT09</accession>
<reference evidence="6" key="1">
    <citation type="submission" date="2015-04" db="EMBL/GenBank/DDBJ databases">
        <authorList>
            <person name="Schardt J."/>
            <person name="Mueller-Herbst S."/>
            <person name="Scherer S."/>
            <person name="Huptas C."/>
        </authorList>
    </citation>
    <scope>NUCLEOTIDE SEQUENCE [LARGE SCALE GENOMIC DNA]</scope>
    <source>
        <strain evidence="6">Kiel-L1</strain>
    </source>
</reference>
<feature type="transmembrane region" description="Helical" evidence="3">
    <location>
        <begin position="130"/>
        <end position="154"/>
    </location>
</feature>
<protein>
    <recommendedName>
        <fullName evidence="4">Acyltransferase 3 domain-containing protein</fullName>
    </recommendedName>
</protein>
<organism evidence="5 6">
    <name type="scientific">Listeria kieliensis</name>
    <dbReference type="NCBI Taxonomy" id="1621700"/>
    <lineage>
        <taxon>Bacteria</taxon>
        <taxon>Bacillati</taxon>
        <taxon>Bacillota</taxon>
        <taxon>Bacilli</taxon>
        <taxon>Bacillales</taxon>
        <taxon>Listeriaceae</taxon>
        <taxon>Listeria</taxon>
    </lineage>
</organism>
<dbReference type="InterPro" id="IPR002656">
    <property type="entry name" value="Acyl_transf_3_dom"/>
</dbReference>
<sequence>MTNRRLQWIDNGRGVAMLLVILGHFLVLGASRLSWINVFLVPIYAFHLPLFFFISGYLRGLSQKNNKATLSQVIKKYVKRLVLPFYGFSILSFFWFKYVISHLMPTFSYYAHWDNQFLFSTILGLRDTPYTAHIGALWFLFSLFFVEVLFELLLRMGRKGYFVYQIIGIVLLICLFLTVTVQGTIWPFSLDTVPTGLLFYFLGYLYRKKEQPFAPYLTKGALLFTSLFFVMVVSLNYWISQERIDIFHGYYGNFILFFAGAASGIFVVLVLLKRFGNKDSRLLNFVGRHTMFFMATHQTYFILMIQIVLLYWMS</sequence>
<evidence type="ECO:0000313" key="6">
    <source>
        <dbReference type="Proteomes" id="UP000257055"/>
    </source>
</evidence>
<evidence type="ECO:0000259" key="4">
    <source>
        <dbReference type="Pfam" id="PF01757"/>
    </source>
</evidence>
<dbReference type="RefSeq" id="WP_165849932.1">
    <property type="nucleotide sequence ID" value="NZ_LARY01000001.1"/>
</dbReference>
<dbReference type="Pfam" id="PF01757">
    <property type="entry name" value="Acyl_transf_3"/>
    <property type="match status" value="1"/>
</dbReference>
<feature type="transmembrane region" description="Helical" evidence="3">
    <location>
        <begin position="292"/>
        <end position="313"/>
    </location>
</feature>
<name>A0A3D8TT09_9LIST</name>
<dbReference type="PANTHER" id="PTHR37312">
    <property type="entry name" value="MEMBRANE-BOUND ACYLTRANSFERASE YKRP-RELATED"/>
    <property type="match status" value="1"/>
</dbReference>
<feature type="transmembrane region" description="Helical" evidence="3">
    <location>
        <begin position="217"/>
        <end position="239"/>
    </location>
</feature>
<keyword evidence="3" id="KW-0812">Transmembrane</keyword>
<dbReference type="Proteomes" id="UP000257055">
    <property type="component" value="Unassembled WGS sequence"/>
</dbReference>
<gene>
    <name evidence="5" type="ORF">UR08_01470</name>
</gene>
<dbReference type="GO" id="GO:0016747">
    <property type="term" value="F:acyltransferase activity, transferring groups other than amino-acyl groups"/>
    <property type="evidence" value="ECO:0007669"/>
    <property type="project" value="InterPro"/>
</dbReference>
<proteinExistence type="inferred from homology"/>
<keyword evidence="3" id="KW-1133">Transmembrane helix</keyword>
<feature type="transmembrane region" description="Helical" evidence="3">
    <location>
        <begin position="251"/>
        <end position="272"/>
    </location>
</feature>
<feature type="transmembrane region" description="Helical" evidence="3">
    <location>
        <begin position="185"/>
        <end position="205"/>
    </location>
</feature>
<evidence type="ECO:0000313" key="5">
    <source>
        <dbReference type="EMBL" id="RDX02226.1"/>
    </source>
</evidence>
<dbReference type="EMBL" id="LARY01000001">
    <property type="protein sequence ID" value="RDX02226.1"/>
    <property type="molecule type" value="Genomic_DNA"/>
</dbReference>
<feature type="transmembrane region" description="Helical" evidence="3">
    <location>
        <begin position="12"/>
        <end position="30"/>
    </location>
</feature>
<feature type="transmembrane region" description="Helical" evidence="3">
    <location>
        <begin position="161"/>
        <end position="179"/>
    </location>
</feature>